<dbReference type="PANTHER" id="PTHR34883">
    <property type="entry name" value="SERINE-RICH PROTEIN, PUTATIVE-RELATED-RELATED"/>
    <property type="match status" value="1"/>
</dbReference>
<sequence length="408" mass="41404">MFASAISFSMGLVLASSAVAQTIHDVTVGSSNGSLTYNPEAIFANPGDQVVFHFQQKNHTASQSSFADPCALKEGGFDSGFNPVPANQTDNFPTFTIAVNDTNPIWVYCRQGAGTPASHCGQGMVFAVNCGADGSANSFDSFKQAALAEGAALQAAAASASAAAAATAAPTDSTAWTTAAYGGVTIPAAPTESVVSDTIAEPSSTWVSVYSSYPGSAAPTPNAQPVVHTIVVGGADGELTFSPNSISAQPEDIVSFEFHQKNHTATQSSFADPCRILTNASTNEVIGLDSGFQPVGANATVFPTWNVTVNDTAPLWFYCKQHTPTGASHCGSGMVFAVNAVSNSARNFSAFQALAMQLNGTNATTASNSSSGSSGSSTGANNNGAGARSSMNFVLGLGSVLAMAATLL</sequence>
<gene>
    <name evidence="2" type="ORF">OBBRIDRAFT_9265</name>
</gene>
<dbReference type="InterPro" id="IPR052953">
    <property type="entry name" value="Ser-rich/MCO-related"/>
</dbReference>
<dbReference type="CDD" id="cd00920">
    <property type="entry name" value="Cupredoxin"/>
    <property type="match status" value="1"/>
</dbReference>
<dbReference type="InterPro" id="IPR008972">
    <property type="entry name" value="Cupredoxin"/>
</dbReference>
<evidence type="ECO:0000313" key="2">
    <source>
        <dbReference type="EMBL" id="OCH96540.1"/>
    </source>
</evidence>
<dbReference type="EMBL" id="KV722330">
    <property type="protein sequence ID" value="OCH96540.1"/>
    <property type="molecule type" value="Genomic_DNA"/>
</dbReference>
<dbReference type="Gene3D" id="2.60.40.420">
    <property type="entry name" value="Cupredoxins - blue copper proteins"/>
    <property type="match status" value="2"/>
</dbReference>
<keyword evidence="3" id="KW-1185">Reference proteome</keyword>
<feature type="chain" id="PRO_5034353233" description="Cupredoxin" evidence="1">
    <location>
        <begin position="21"/>
        <end position="408"/>
    </location>
</feature>
<dbReference type="PANTHER" id="PTHR34883:SF4">
    <property type="entry name" value="CUPREDOXIN"/>
    <property type="match status" value="1"/>
</dbReference>
<evidence type="ECO:0008006" key="4">
    <source>
        <dbReference type="Google" id="ProtNLM"/>
    </source>
</evidence>
<dbReference type="OrthoDB" id="1921208at2759"/>
<keyword evidence="1" id="KW-0732">Signal</keyword>
<feature type="signal peptide" evidence="1">
    <location>
        <begin position="1"/>
        <end position="20"/>
    </location>
</feature>
<organism evidence="2 3">
    <name type="scientific">Obba rivulosa</name>
    <dbReference type="NCBI Taxonomy" id="1052685"/>
    <lineage>
        <taxon>Eukaryota</taxon>
        <taxon>Fungi</taxon>
        <taxon>Dikarya</taxon>
        <taxon>Basidiomycota</taxon>
        <taxon>Agaricomycotina</taxon>
        <taxon>Agaricomycetes</taxon>
        <taxon>Polyporales</taxon>
        <taxon>Gelatoporiaceae</taxon>
        <taxon>Obba</taxon>
    </lineage>
</organism>
<dbReference type="AlphaFoldDB" id="A0A8E2DVG1"/>
<reference evidence="2 3" key="1">
    <citation type="submission" date="2016-07" db="EMBL/GenBank/DDBJ databases">
        <title>Draft genome of the white-rot fungus Obba rivulosa 3A-2.</title>
        <authorList>
            <consortium name="DOE Joint Genome Institute"/>
            <person name="Miettinen O."/>
            <person name="Riley R."/>
            <person name="Acob R."/>
            <person name="Barry K."/>
            <person name="Cullen D."/>
            <person name="De Vries R."/>
            <person name="Hainaut M."/>
            <person name="Hatakka A."/>
            <person name="Henrissat B."/>
            <person name="Hilden K."/>
            <person name="Kuo R."/>
            <person name="Labutti K."/>
            <person name="Lipzen A."/>
            <person name="Makela M.R."/>
            <person name="Sandor L."/>
            <person name="Spatafora J.W."/>
            <person name="Grigoriev I.V."/>
            <person name="Hibbett D.S."/>
        </authorList>
    </citation>
    <scope>NUCLEOTIDE SEQUENCE [LARGE SCALE GENOMIC DNA]</scope>
    <source>
        <strain evidence="2 3">3A-2</strain>
    </source>
</reference>
<accession>A0A8E2DVG1</accession>
<proteinExistence type="predicted"/>
<protein>
    <recommendedName>
        <fullName evidence="4">Cupredoxin</fullName>
    </recommendedName>
</protein>
<evidence type="ECO:0000313" key="3">
    <source>
        <dbReference type="Proteomes" id="UP000250043"/>
    </source>
</evidence>
<dbReference type="SUPFAM" id="SSF49503">
    <property type="entry name" value="Cupredoxins"/>
    <property type="match status" value="2"/>
</dbReference>
<dbReference type="Proteomes" id="UP000250043">
    <property type="component" value="Unassembled WGS sequence"/>
</dbReference>
<name>A0A8E2DVG1_9APHY</name>
<evidence type="ECO:0000256" key="1">
    <source>
        <dbReference type="SAM" id="SignalP"/>
    </source>
</evidence>